<gene>
    <name evidence="1" type="ORF">AGR7A_pAt20222</name>
</gene>
<dbReference type="AlphaFoldDB" id="A0A1S7U983"/>
<sequence length="61" mass="7053">MTQLRLFSRFWAACDRQVSINISDLAIRHRLIAEETAQEVIIPANEGIGQRSNAWRSIRRS</sequence>
<evidence type="ECO:0000313" key="2">
    <source>
        <dbReference type="Proteomes" id="UP000192140"/>
    </source>
</evidence>
<comment type="caution">
    <text evidence="1">The sequence shown here is derived from an EMBL/GenBank/DDBJ whole genome shotgun (WGS) entry which is preliminary data.</text>
</comment>
<protein>
    <submittedName>
        <fullName evidence="1">Uncharacterized protein</fullName>
    </submittedName>
</protein>
<name>A0A1S7U983_9HYPH</name>
<dbReference type="Proteomes" id="UP000192140">
    <property type="component" value="Unassembled WGS sequence"/>
</dbReference>
<accession>A0A1S7U983</accession>
<keyword evidence="2" id="KW-1185">Reference proteome</keyword>
<reference evidence="1" key="1">
    <citation type="submission" date="2016-01" db="EMBL/GenBank/DDBJ databases">
        <authorList>
            <person name="Regsiter A."/>
            <person name="william w."/>
        </authorList>
    </citation>
    <scope>NUCLEOTIDE SEQUENCE</scope>
    <source>
        <strain evidence="1">NCPPB 1641</strain>
    </source>
</reference>
<dbReference type="EMBL" id="FCNP01000049">
    <property type="protein sequence ID" value="CVI63417.1"/>
    <property type="molecule type" value="Genomic_DNA"/>
</dbReference>
<proteinExistence type="predicted"/>
<organism evidence="1 2">
    <name type="scientific">Agrobacterium deltaense NCPPB 1641</name>
    <dbReference type="NCBI Taxonomy" id="1183425"/>
    <lineage>
        <taxon>Bacteria</taxon>
        <taxon>Pseudomonadati</taxon>
        <taxon>Pseudomonadota</taxon>
        <taxon>Alphaproteobacteria</taxon>
        <taxon>Hyphomicrobiales</taxon>
        <taxon>Rhizobiaceae</taxon>
        <taxon>Rhizobium/Agrobacterium group</taxon>
        <taxon>Agrobacterium</taxon>
    </lineage>
</organism>
<evidence type="ECO:0000313" key="1">
    <source>
        <dbReference type="EMBL" id="CVI63417.1"/>
    </source>
</evidence>